<sequence>MLQVVVHPPAADGGRRVRVGEHFVGMAYTTLDVVEFLRSAGLEDVEPRDVVDAEWIEWRGGGPESWAR</sequence>
<dbReference type="EMBL" id="LMWS01000032">
    <property type="protein sequence ID" value="KUN35544.1"/>
    <property type="molecule type" value="Genomic_DNA"/>
</dbReference>
<dbReference type="RefSeq" id="WP_067238581.1">
    <property type="nucleotide sequence ID" value="NZ_JBFACV010000035.1"/>
</dbReference>
<keyword evidence="2" id="KW-1185">Reference proteome</keyword>
<dbReference type="Proteomes" id="UP000053271">
    <property type="component" value="Unassembled WGS sequence"/>
</dbReference>
<accession>A0A117QLV7</accession>
<evidence type="ECO:0000313" key="2">
    <source>
        <dbReference type="Proteomes" id="UP000053271"/>
    </source>
</evidence>
<evidence type="ECO:0000313" key="1">
    <source>
        <dbReference type="EMBL" id="KUN35544.1"/>
    </source>
</evidence>
<dbReference type="GeneID" id="91427999"/>
<organism evidence="1 2">
    <name type="scientific">Streptomyces longwoodensis</name>
    <dbReference type="NCBI Taxonomy" id="68231"/>
    <lineage>
        <taxon>Bacteria</taxon>
        <taxon>Bacillati</taxon>
        <taxon>Actinomycetota</taxon>
        <taxon>Actinomycetes</taxon>
        <taxon>Kitasatosporales</taxon>
        <taxon>Streptomycetaceae</taxon>
        <taxon>Streptomyces</taxon>
    </lineage>
</organism>
<gene>
    <name evidence="1" type="ORF">AQJ30_25850</name>
</gene>
<reference evidence="1 2" key="1">
    <citation type="submission" date="2015-10" db="EMBL/GenBank/DDBJ databases">
        <title>Draft genome sequence of Streptomyces longwoodensis DSM 41677, type strain for the species Streptomyces longwoodensis.</title>
        <authorList>
            <person name="Ruckert C."/>
            <person name="Winkler A."/>
            <person name="Kalinowski J."/>
            <person name="Kampfer P."/>
            <person name="Glaeser S."/>
        </authorList>
    </citation>
    <scope>NUCLEOTIDE SEQUENCE [LARGE SCALE GENOMIC DNA]</scope>
    <source>
        <strain evidence="1 2">DSM 41677</strain>
    </source>
</reference>
<protein>
    <submittedName>
        <fullName evidence="1">Uncharacterized protein</fullName>
    </submittedName>
</protein>
<comment type="caution">
    <text evidence="1">The sequence shown here is derived from an EMBL/GenBank/DDBJ whole genome shotgun (WGS) entry which is preliminary data.</text>
</comment>
<proteinExistence type="predicted"/>
<name>A0A117QLV7_9ACTN</name>
<dbReference type="AlphaFoldDB" id="A0A117QLV7"/>